<dbReference type="InterPro" id="IPR043736">
    <property type="entry name" value="DUF5681"/>
</dbReference>
<dbReference type="RefSeq" id="WP_169249391.1">
    <property type="nucleotide sequence ID" value="NZ_SPMZ01000038.1"/>
</dbReference>
<feature type="domain" description="DUF5681" evidence="1">
    <location>
        <begin position="3"/>
        <end position="58"/>
    </location>
</feature>
<accession>A0ABX1TQE3</accession>
<dbReference type="Pfam" id="PF18932">
    <property type="entry name" value="DUF5681"/>
    <property type="match status" value="1"/>
</dbReference>
<dbReference type="EMBL" id="SPMZ01000038">
    <property type="protein sequence ID" value="NMQ20130.1"/>
    <property type="molecule type" value="Genomic_DNA"/>
</dbReference>
<sequence length="134" mass="13711">MPWTQGQSGNPSGRKPGTGKVEKLRAALTKELPDVLEALVAQAKAGDTGAIKLILERTVPALRPVDAAAPLNLPVGGGLAEQGRAVLVALASGQLPANQAVAILQGLGNLAKLVELDELEKRVAALEGKQARAS</sequence>
<organism evidence="2 3">
    <name type="scientific">Candidatus Competibacter phosphatis</name>
    <dbReference type="NCBI Taxonomy" id="221280"/>
    <lineage>
        <taxon>Bacteria</taxon>
        <taxon>Pseudomonadati</taxon>
        <taxon>Pseudomonadota</taxon>
        <taxon>Gammaproteobacteria</taxon>
        <taxon>Candidatus Competibacteraceae</taxon>
        <taxon>Candidatus Competibacter</taxon>
    </lineage>
</organism>
<reference evidence="2 3" key="1">
    <citation type="submission" date="2019-03" db="EMBL/GenBank/DDBJ databases">
        <title>Metabolic reconstructions from genomes of highly enriched 'Candidatus Accumulibacter' and 'Candidatus Competibacter' bioreactor populations.</title>
        <authorList>
            <person name="Annavajhala M.K."/>
            <person name="Welles L."/>
            <person name="Abbas B."/>
            <person name="Sorokin D."/>
            <person name="Park H."/>
            <person name="Van Loosdrecht M."/>
            <person name="Chandran K."/>
        </authorList>
    </citation>
    <scope>NUCLEOTIDE SEQUENCE [LARGE SCALE GENOMIC DNA]</scope>
    <source>
        <strain evidence="2 3">SBR_G</strain>
    </source>
</reference>
<evidence type="ECO:0000313" key="3">
    <source>
        <dbReference type="Proteomes" id="UP000760480"/>
    </source>
</evidence>
<proteinExistence type="predicted"/>
<protein>
    <recommendedName>
        <fullName evidence="1">DUF5681 domain-containing protein</fullName>
    </recommendedName>
</protein>
<dbReference type="Proteomes" id="UP000760480">
    <property type="component" value="Unassembled WGS sequence"/>
</dbReference>
<evidence type="ECO:0000259" key="1">
    <source>
        <dbReference type="Pfam" id="PF18932"/>
    </source>
</evidence>
<evidence type="ECO:0000313" key="2">
    <source>
        <dbReference type="EMBL" id="NMQ20130.1"/>
    </source>
</evidence>
<keyword evidence="3" id="KW-1185">Reference proteome</keyword>
<name>A0ABX1TQE3_9GAMM</name>
<gene>
    <name evidence="2" type="ORF">E4P82_13535</name>
</gene>
<comment type="caution">
    <text evidence="2">The sequence shown here is derived from an EMBL/GenBank/DDBJ whole genome shotgun (WGS) entry which is preliminary data.</text>
</comment>